<gene>
    <name evidence="3" type="ORF">BJ085DRAFT_30290</name>
</gene>
<protein>
    <submittedName>
        <fullName evidence="3">Uncharacterized protein</fullName>
    </submittedName>
</protein>
<organism evidence="3 4">
    <name type="scientific">Dimargaris cristalligena</name>
    <dbReference type="NCBI Taxonomy" id="215637"/>
    <lineage>
        <taxon>Eukaryota</taxon>
        <taxon>Fungi</taxon>
        <taxon>Fungi incertae sedis</taxon>
        <taxon>Zoopagomycota</taxon>
        <taxon>Kickxellomycotina</taxon>
        <taxon>Dimargaritomycetes</taxon>
        <taxon>Dimargaritales</taxon>
        <taxon>Dimargaritaceae</taxon>
        <taxon>Dimargaris</taxon>
    </lineage>
</organism>
<dbReference type="AlphaFoldDB" id="A0A4Q0A0F9"/>
<name>A0A4Q0A0F9_9FUNG</name>
<keyword evidence="4" id="KW-1185">Reference proteome</keyword>
<dbReference type="EMBL" id="ML002289">
    <property type="protein sequence ID" value="RKP39208.1"/>
    <property type="molecule type" value="Genomic_DNA"/>
</dbReference>
<evidence type="ECO:0000256" key="2">
    <source>
        <dbReference type="SAM" id="SignalP"/>
    </source>
</evidence>
<proteinExistence type="predicted"/>
<dbReference type="Proteomes" id="UP000268162">
    <property type="component" value="Unassembled WGS sequence"/>
</dbReference>
<reference evidence="4" key="1">
    <citation type="journal article" date="2018" name="Nat. Microbiol.">
        <title>Leveraging single-cell genomics to expand the fungal tree of life.</title>
        <authorList>
            <person name="Ahrendt S.R."/>
            <person name="Quandt C.A."/>
            <person name="Ciobanu D."/>
            <person name="Clum A."/>
            <person name="Salamov A."/>
            <person name="Andreopoulos B."/>
            <person name="Cheng J.F."/>
            <person name="Woyke T."/>
            <person name="Pelin A."/>
            <person name="Henrissat B."/>
            <person name="Reynolds N.K."/>
            <person name="Benny G.L."/>
            <person name="Smith M.E."/>
            <person name="James T.Y."/>
            <person name="Grigoriev I.V."/>
        </authorList>
    </citation>
    <scope>NUCLEOTIDE SEQUENCE [LARGE SCALE GENOMIC DNA]</scope>
    <source>
        <strain evidence="4">RSA 468</strain>
    </source>
</reference>
<evidence type="ECO:0000256" key="1">
    <source>
        <dbReference type="SAM" id="MobiDB-lite"/>
    </source>
</evidence>
<feature type="compositionally biased region" description="Polar residues" evidence="1">
    <location>
        <begin position="68"/>
        <end position="77"/>
    </location>
</feature>
<evidence type="ECO:0000313" key="4">
    <source>
        <dbReference type="Proteomes" id="UP000268162"/>
    </source>
</evidence>
<feature type="signal peptide" evidence="2">
    <location>
        <begin position="1"/>
        <end position="22"/>
    </location>
</feature>
<feature type="chain" id="PRO_5020181429" evidence="2">
    <location>
        <begin position="23"/>
        <end position="114"/>
    </location>
</feature>
<accession>A0A4Q0A0F9</accession>
<sequence length="114" mass="11814">MHFIIPTTLALIASATLALVLAHPLPSGPDHHHSQVSAVLLVRRALPTTKAGGKGTVDSSPPAPRNIGVNSGNTSKKAATFGKQVKIPKTNVQKMARAIDKKVEKGGKATVAPK</sequence>
<feature type="region of interest" description="Disordered" evidence="1">
    <location>
        <begin position="50"/>
        <end position="86"/>
    </location>
</feature>
<keyword evidence="2" id="KW-0732">Signal</keyword>
<evidence type="ECO:0000313" key="3">
    <source>
        <dbReference type="EMBL" id="RKP39208.1"/>
    </source>
</evidence>